<organism evidence="3 4">
    <name type="scientific">Hufsiella arboris</name>
    <dbReference type="NCBI Taxonomy" id="2695275"/>
    <lineage>
        <taxon>Bacteria</taxon>
        <taxon>Pseudomonadati</taxon>
        <taxon>Bacteroidota</taxon>
        <taxon>Sphingobacteriia</taxon>
        <taxon>Sphingobacteriales</taxon>
        <taxon>Sphingobacteriaceae</taxon>
        <taxon>Hufsiella</taxon>
    </lineage>
</organism>
<dbReference type="PROSITE" id="PS50076">
    <property type="entry name" value="DNAJ_2"/>
    <property type="match status" value="1"/>
</dbReference>
<gene>
    <name evidence="3" type="ORF">GS399_05090</name>
</gene>
<dbReference type="InterPro" id="IPR001623">
    <property type="entry name" value="DnaJ_domain"/>
</dbReference>
<feature type="transmembrane region" description="Helical" evidence="1">
    <location>
        <begin position="375"/>
        <end position="398"/>
    </location>
</feature>
<dbReference type="InterPro" id="IPR050817">
    <property type="entry name" value="DjlA_DnaK_co-chaperone"/>
</dbReference>
<evidence type="ECO:0000256" key="1">
    <source>
        <dbReference type="SAM" id="Phobius"/>
    </source>
</evidence>
<keyword evidence="4" id="KW-1185">Reference proteome</keyword>
<feature type="domain" description="J" evidence="2">
    <location>
        <begin position="7"/>
        <end position="72"/>
    </location>
</feature>
<dbReference type="Proteomes" id="UP000466586">
    <property type="component" value="Unassembled WGS sequence"/>
</dbReference>
<dbReference type="SMART" id="SM00271">
    <property type="entry name" value="DnaJ"/>
    <property type="match status" value="1"/>
</dbReference>
<reference evidence="3 4" key="1">
    <citation type="submission" date="2019-11" db="EMBL/GenBank/DDBJ databases">
        <title>Pedobacter sp. HMF7647 Genome sequencing and assembly.</title>
        <authorList>
            <person name="Kang H."/>
            <person name="Kim H."/>
            <person name="Joh K."/>
        </authorList>
    </citation>
    <scope>NUCLEOTIDE SEQUENCE [LARGE SCALE GENOMIC DNA]</scope>
    <source>
        <strain evidence="3 4">HMF7647</strain>
    </source>
</reference>
<keyword evidence="1" id="KW-0812">Transmembrane</keyword>
<dbReference type="EMBL" id="WVHT01000002">
    <property type="protein sequence ID" value="MXV50339.1"/>
    <property type="molecule type" value="Genomic_DNA"/>
</dbReference>
<dbReference type="Gene3D" id="1.10.287.110">
    <property type="entry name" value="DnaJ domain"/>
    <property type="match status" value="1"/>
</dbReference>
<dbReference type="PRINTS" id="PR00625">
    <property type="entry name" value="JDOMAIN"/>
</dbReference>
<dbReference type="PANTHER" id="PTHR24074">
    <property type="entry name" value="CO-CHAPERONE PROTEIN DJLA"/>
    <property type="match status" value="1"/>
</dbReference>
<feature type="transmembrane region" description="Helical" evidence="1">
    <location>
        <begin position="336"/>
        <end position="369"/>
    </location>
</feature>
<dbReference type="Pfam" id="PF00226">
    <property type="entry name" value="DnaJ"/>
    <property type="match status" value="1"/>
</dbReference>
<proteinExistence type="predicted"/>
<evidence type="ECO:0000313" key="4">
    <source>
        <dbReference type="Proteomes" id="UP000466586"/>
    </source>
</evidence>
<evidence type="ECO:0000259" key="2">
    <source>
        <dbReference type="PROSITE" id="PS50076"/>
    </source>
</evidence>
<comment type="caution">
    <text evidence="3">The sequence shown here is derived from an EMBL/GenBank/DDBJ whole genome shotgun (WGS) entry which is preliminary data.</text>
</comment>
<dbReference type="RefSeq" id="WP_160843517.1">
    <property type="nucleotide sequence ID" value="NZ_WVHT01000002.1"/>
</dbReference>
<sequence>MSDFRKDYYAILGLSPGASNADIKRAYRKLVKQYHPDLHGDQASFGTKMTEINEAYEVLGNEDERKAYDAYLENKLKLQPSVQKGPAEKNKRTYTKTVTVDRENRCYLKGTLCIKFKGVPENRPDENIFREISYNLKATEISAIINRRDIGEEGVLSLEFREVFEQNKKISIPLDRPVSATVIANDGTAERYLLDLNEVRVPSPEIVDVTKHEGDSYGTLTGVFYAYIRKVVSEEKDIEVTECFGETGHVEEKFENGIRHYRKQYYHVDCSTYWGDWIIDTPKPTTIPTGRTEKKGAYSRTEYYYSDRKKKYWGNWVYQPVSSHASAAGCAGPLRLLIGLILAGIFLYHLLPALLFIVPFFVLIILLQFVPPKVWTGIVMVVISCFVLISLAALISLFTASRNRAGQHNPAENSVTTNYEPVKKNSAKPSRDTLVVHDISWKDYDGRKYQGRFWVKKSAVTAASKFKNELDAGSFGVNGYAGIVSSLKEHDSTALNGVYGMLDSIRKTDSLSAPRFAETVVSLVQSIPYTLILPQDCNPDLYHDPYISTYLNSPSPKCEGFQRFGINSPVEFLGSLHGDCDTRTLLLYSILSHYGYRVAMLSSEHYNHSLLGIDLPFDGAAFNDGGQRYVLWETTYAGIQPGLIAGAVANLDYWKITIKSN</sequence>
<accession>A0A7K1Y8C9</accession>
<evidence type="ECO:0000313" key="3">
    <source>
        <dbReference type="EMBL" id="MXV50339.1"/>
    </source>
</evidence>
<name>A0A7K1Y8C9_9SPHI</name>
<dbReference type="AlphaFoldDB" id="A0A7K1Y8C9"/>
<keyword evidence="1" id="KW-1133">Transmembrane helix</keyword>
<dbReference type="InterPro" id="IPR036869">
    <property type="entry name" value="J_dom_sf"/>
</dbReference>
<keyword evidence="1" id="KW-0472">Membrane</keyword>
<dbReference type="SUPFAM" id="SSF46565">
    <property type="entry name" value="Chaperone J-domain"/>
    <property type="match status" value="1"/>
</dbReference>
<dbReference type="CDD" id="cd06257">
    <property type="entry name" value="DnaJ"/>
    <property type="match status" value="1"/>
</dbReference>
<protein>
    <submittedName>
        <fullName evidence="3">DnaJ domain-containing protein</fullName>
    </submittedName>
</protein>